<gene>
    <name evidence="2" type="ORF">DFR42_107241</name>
</gene>
<accession>A0A318J4M7</accession>
<feature type="domain" description="DUF6434" evidence="1">
    <location>
        <begin position="4"/>
        <end position="66"/>
    </location>
</feature>
<reference evidence="2 3" key="1">
    <citation type="submission" date="2018-05" db="EMBL/GenBank/DDBJ databases">
        <title>Genomic Encyclopedia of Type Strains, Phase IV (KMG-IV): sequencing the most valuable type-strain genomes for metagenomic binning, comparative biology and taxonomic classification.</title>
        <authorList>
            <person name="Goeker M."/>
        </authorList>
    </citation>
    <scope>NUCLEOTIDE SEQUENCE [LARGE SCALE GENOMIC DNA]</scope>
    <source>
        <strain evidence="2 3">DSM 19792</strain>
    </source>
</reference>
<dbReference type="RefSeq" id="WP_110256813.1">
    <property type="nucleotide sequence ID" value="NZ_QJKB01000007.1"/>
</dbReference>
<dbReference type="Pfam" id="PF20026">
    <property type="entry name" value="DUF6434"/>
    <property type="match status" value="1"/>
</dbReference>
<evidence type="ECO:0000313" key="3">
    <source>
        <dbReference type="Proteomes" id="UP000247792"/>
    </source>
</evidence>
<organism evidence="2 3">
    <name type="scientific">Undibacterium pigrum</name>
    <dbReference type="NCBI Taxonomy" id="401470"/>
    <lineage>
        <taxon>Bacteria</taxon>
        <taxon>Pseudomonadati</taxon>
        <taxon>Pseudomonadota</taxon>
        <taxon>Betaproteobacteria</taxon>
        <taxon>Burkholderiales</taxon>
        <taxon>Oxalobacteraceae</taxon>
        <taxon>Undibacterium</taxon>
    </lineage>
</organism>
<dbReference type="InterPro" id="IPR045492">
    <property type="entry name" value="DUF6434"/>
</dbReference>
<evidence type="ECO:0000259" key="1">
    <source>
        <dbReference type="Pfam" id="PF20026"/>
    </source>
</evidence>
<dbReference type="Proteomes" id="UP000247792">
    <property type="component" value="Unassembled WGS sequence"/>
</dbReference>
<dbReference type="EMBL" id="QJKB01000007">
    <property type="protein sequence ID" value="PXX41590.1"/>
    <property type="molecule type" value="Genomic_DNA"/>
</dbReference>
<keyword evidence="3" id="KW-1185">Reference proteome</keyword>
<name>A0A318J4M7_9BURK</name>
<evidence type="ECO:0000313" key="2">
    <source>
        <dbReference type="EMBL" id="PXX41590.1"/>
    </source>
</evidence>
<dbReference type="AlphaFoldDB" id="A0A318J4M7"/>
<dbReference type="OrthoDB" id="9778090at2"/>
<protein>
    <recommendedName>
        <fullName evidence="1">DUF6434 domain-containing protein</fullName>
    </recommendedName>
</protein>
<proteinExistence type="predicted"/>
<comment type="caution">
    <text evidence="2">The sequence shown here is derived from an EMBL/GenBank/DDBJ whole genome shotgun (WGS) entry which is preliminary data.</text>
</comment>
<sequence length="72" mass="8333">MKTDWHNIAISSSTPVDASYKNTQNVRRFMIAECGKDFKFDRDFMAWISNGESKTMGDVVNEWLRRQSGKAK</sequence>